<reference evidence="3" key="3">
    <citation type="submission" date="2018-07" db="EMBL/GenBank/DDBJ databases">
        <title>WGS assembly of Glycine max.</title>
        <authorList>
            <person name="Schmutz J."/>
            <person name="Cannon S."/>
            <person name="Schlueter J."/>
            <person name="Ma J."/>
            <person name="Mitros T."/>
            <person name="Nelson W."/>
            <person name="Hyten D."/>
            <person name="Song Q."/>
            <person name="Thelen J."/>
            <person name="Cheng J."/>
            <person name="Xu D."/>
            <person name="Hellsten U."/>
            <person name="May G."/>
            <person name="Yu Y."/>
            <person name="Sakurai T."/>
            <person name="Umezawa T."/>
            <person name="Bhattacharyya M."/>
            <person name="Sandhu D."/>
            <person name="Valliyodan B."/>
            <person name="Lindquist E."/>
            <person name="Peto M."/>
            <person name="Grant D."/>
            <person name="Shu S."/>
            <person name="Goodstein D."/>
            <person name="Barry K."/>
            <person name="Futrell-Griggs M."/>
            <person name="Abernathy B."/>
            <person name="Du J."/>
            <person name="Tian Z."/>
            <person name="Zhu L."/>
            <person name="Gill N."/>
            <person name="Joshi T."/>
            <person name="Libault M."/>
            <person name="Sethuraman A."/>
            <person name="Zhang X."/>
            <person name="Shinozaki K."/>
            <person name="Nguyen H."/>
            <person name="Wing R."/>
            <person name="Cregan P."/>
            <person name="Specht J."/>
            <person name="Grimwood J."/>
            <person name="Rokhsar D."/>
            <person name="Stacey G."/>
            <person name="Shoemaker R."/>
            <person name="Jackson S."/>
        </authorList>
    </citation>
    <scope>NUCLEOTIDE SEQUENCE</scope>
    <source>
        <tissue evidence="3">Callus</tissue>
    </source>
</reference>
<evidence type="ECO:0000313" key="5">
    <source>
        <dbReference type="Proteomes" id="UP000008827"/>
    </source>
</evidence>
<sequence length="140" mass="13885">MALTRAMLMLAMFLALVAIISAGQASSPAPAHTGSRSTPPPTASPVSSPPESAQSPGPGPSATSPSSISPSPLPPSIAEPPAPSTPSNAFLHGTTTTLALTLPLFAGFVGCFSTCLGMQNSVFSELMGAILVIKIAVKSG</sequence>
<feature type="region of interest" description="Disordered" evidence="1">
    <location>
        <begin position="27"/>
        <end position="90"/>
    </location>
</feature>
<feature type="chain" id="PRO_5014522093" evidence="2">
    <location>
        <begin position="23"/>
        <end position="140"/>
    </location>
</feature>
<reference evidence="4" key="2">
    <citation type="submission" date="2018-02" db="UniProtKB">
        <authorList>
            <consortium name="EnsemblPlants"/>
        </authorList>
    </citation>
    <scope>IDENTIFICATION</scope>
    <source>
        <strain evidence="4">Williams 82</strain>
    </source>
</reference>
<dbReference type="EnsemblPlants" id="KRH57497">
    <property type="protein sequence ID" value="KRH57497"/>
    <property type="gene ID" value="GLYMA_05G064400"/>
</dbReference>
<keyword evidence="5" id="KW-1185">Reference proteome</keyword>
<evidence type="ECO:0000313" key="3">
    <source>
        <dbReference type="EMBL" id="KRH57497.1"/>
    </source>
</evidence>
<dbReference type="Gramene" id="KRH57497">
    <property type="protein sequence ID" value="KRH57497"/>
    <property type="gene ID" value="GLYMA_05G064400"/>
</dbReference>
<protein>
    <submittedName>
        <fullName evidence="3 4">Uncharacterized protein</fullName>
    </submittedName>
</protein>
<dbReference type="AlphaFoldDB" id="A0A0R0JXA6"/>
<dbReference type="Proteomes" id="UP000008827">
    <property type="component" value="Chromosome 5"/>
</dbReference>
<keyword evidence="2" id="KW-0732">Signal</keyword>
<accession>A0A0R0JXA6</accession>
<organism evidence="3">
    <name type="scientific">Glycine max</name>
    <name type="common">Soybean</name>
    <name type="synonym">Glycine hispida</name>
    <dbReference type="NCBI Taxonomy" id="3847"/>
    <lineage>
        <taxon>Eukaryota</taxon>
        <taxon>Viridiplantae</taxon>
        <taxon>Streptophyta</taxon>
        <taxon>Embryophyta</taxon>
        <taxon>Tracheophyta</taxon>
        <taxon>Spermatophyta</taxon>
        <taxon>Magnoliopsida</taxon>
        <taxon>eudicotyledons</taxon>
        <taxon>Gunneridae</taxon>
        <taxon>Pentapetalae</taxon>
        <taxon>rosids</taxon>
        <taxon>fabids</taxon>
        <taxon>Fabales</taxon>
        <taxon>Fabaceae</taxon>
        <taxon>Papilionoideae</taxon>
        <taxon>50 kb inversion clade</taxon>
        <taxon>NPAAA clade</taxon>
        <taxon>indigoferoid/millettioid clade</taxon>
        <taxon>Phaseoleae</taxon>
        <taxon>Glycine</taxon>
        <taxon>Glycine subgen. Soja</taxon>
    </lineage>
</organism>
<reference evidence="3 4" key="1">
    <citation type="journal article" date="2010" name="Nature">
        <title>Genome sequence of the palaeopolyploid soybean.</title>
        <authorList>
            <person name="Schmutz J."/>
            <person name="Cannon S.B."/>
            <person name="Schlueter J."/>
            <person name="Ma J."/>
            <person name="Mitros T."/>
            <person name="Nelson W."/>
            <person name="Hyten D.L."/>
            <person name="Song Q."/>
            <person name="Thelen J.J."/>
            <person name="Cheng J."/>
            <person name="Xu D."/>
            <person name="Hellsten U."/>
            <person name="May G.D."/>
            <person name="Yu Y."/>
            <person name="Sakurai T."/>
            <person name="Umezawa T."/>
            <person name="Bhattacharyya M.K."/>
            <person name="Sandhu D."/>
            <person name="Valliyodan B."/>
            <person name="Lindquist E."/>
            <person name="Peto M."/>
            <person name="Grant D."/>
            <person name="Shu S."/>
            <person name="Goodstein D."/>
            <person name="Barry K."/>
            <person name="Futrell-Griggs M."/>
            <person name="Abernathy B."/>
            <person name="Du J."/>
            <person name="Tian Z."/>
            <person name="Zhu L."/>
            <person name="Gill N."/>
            <person name="Joshi T."/>
            <person name="Libault M."/>
            <person name="Sethuraman A."/>
            <person name="Zhang X.-C."/>
            <person name="Shinozaki K."/>
            <person name="Nguyen H.T."/>
            <person name="Wing R.A."/>
            <person name="Cregan P."/>
            <person name="Specht J."/>
            <person name="Grimwood J."/>
            <person name="Rokhsar D."/>
            <person name="Stacey G."/>
            <person name="Shoemaker R.C."/>
            <person name="Jackson S.A."/>
        </authorList>
    </citation>
    <scope>NUCLEOTIDE SEQUENCE [LARGE SCALE GENOMIC DNA]</scope>
    <source>
        <strain evidence="4">cv. Williams 82</strain>
        <tissue evidence="3">Callus</tissue>
    </source>
</reference>
<dbReference type="EMBL" id="CM000838">
    <property type="protein sequence ID" value="KRH57497.1"/>
    <property type="molecule type" value="Genomic_DNA"/>
</dbReference>
<feature type="compositionally biased region" description="Pro residues" evidence="1">
    <location>
        <begin position="71"/>
        <end position="84"/>
    </location>
</feature>
<dbReference type="ExpressionAtlas" id="A0A0R0JXA6">
    <property type="expression patterns" value="baseline and differential"/>
</dbReference>
<evidence type="ECO:0000313" key="4">
    <source>
        <dbReference type="EnsemblPlants" id="KRH57497"/>
    </source>
</evidence>
<gene>
    <name evidence="3" type="ORF">GLYMA_05G064400</name>
</gene>
<evidence type="ECO:0000256" key="1">
    <source>
        <dbReference type="SAM" id="MobiDB-lite"/>
    </source>
</evidence>
<name>A0A0R0JXA6_SOYBN</name>
<dbReference type="PaxDb" id="3847-GLYMA05G05265.1"/>
<proteinExistence type="predicted"/>
<feature type="compositionally biased region" description="Low complexity" evidence="1">
    <location>
        <begin position="44"/>
        <end position="70"/>
    </location>
</feature>
<feature type="signal peptide" evidence="2">
    <location>
        <begin position="1"/>
        <end position="22"/>
    </location>
</feature>
<evidence type="ECO:0000256" key="2">
    <source>
        <dbReference type="SAM" id="SignalP"/>
    </source>
</evidence>